<protein>
    <recommendedName>
        <fullName evidence="2">Aminoglycoside phosphotransferase domain-containing protein</fullName>
    </recommendedName>
</protein>
<dbReference type="SUPFAM" id="SSF56112">
    <property type="entry name" value="Protein kinase-like (PK-like)"/>
    <property type="match status" value="1"/>
</dbReference>
<reference evidence="1" key="1">
    <citation type="journal article" date="2020" name="Nature">
        <title>Giant virus diversity and host interactions through global metagenomics.</title>
        <authorList>
            <person name="Schulz F."/>
            <person name="Roux S."/>
            <person name="Paez-Espino D."/>
            <person name="Jungbluth S."/>
            <person name="Walsh D.A."/>
            <person name="Denef V.J."/>
            <person name="McMahon K.D."/>
            <person name="Konstantinidis K.T."/>
            <person name="Eloe-Fadrosh E.A."/>
            <person name="Kyrpides N.C."/>
            <person name="Woyke T."/>
        </authorList>
    </citation>
    <scope>NUCLEOTIDE SEQUENCE</scope>
    <source>
        <strain evidence="1">GVMAG-M-3300024302-11</strain>
    </source>
</reference>
<sequence>MNTGYGSTLTSVNKISDNVLEKNAISEYGKKRIDNEILFYQEIVNNKIKFPIPQLLSISNNKFTMEYLNNYITYQQYLEKGNAIETEQIFLDFKLLHTLEKKVSKDFFIENLKTETYIKVRERYQEISELVKRYSHIKKVNGIEILSLDYILNFIEEWINKYIESIDDYIYYPFHGDPQLNNILINEGTNKIKYIDPKGNFGKSNFYGMKEYDYAKFYFGLGGYSYFDLKEVKKLDIDEDNLTINIKSFQEYDFKEVNLINIFIISIWLGNAHCFKNNEFKAIESFYYSLYISTRLVKNI</sequence>
<name>A0A6C0ITP6_9ZZZZ</name>
<evidence type="ECO:0008006" key="2">
    <source>
        <dbReference type="Google" id="ProtNLM"/>
    </source>
</evidence>
<dbReference type="AlphaFoldDB" id="A0A6C0ITP6"/>
<accession>A0A6C0ITP6</accession>
<dbReference type="EMBL" id="MN740257">
    <property type="protein sequence ID" value="QHT96422.1"/>
    <property type="molecule type" value="Genomic_DNA"/>
</dbReference>
<dbReference type="InterPro" id="IPR011009">
    <property type="entry name" value="Kinase-like_dom_sf"/>
</dbReference>
<proteinExistence type="predicted"/>
<evidence type="ECO:0000313" key="1">
    <source>
        <dbReference type="EMBL" id="QHT96422.1"/>
    </source>
</evidence>
<organism evidence="1">
    <name type="scientific">viral metagenome</name>
    <dbReference type="NCBI Taxonomy" id="1070528"/>
    <lineage>
        <taxon>unclassified sequences</taxon>
        <taxon>metagenomes</taxon>
        <taxon>organismal metagenomes</taxon>
    </lineage>
</organism>